<evidence type="ECO:0000313" key="5">
    <source>
        <dbReference type="EMBL" id="ABK19233.1"/>
    </source>
</evidence>
<proteinExistence type="predicted"/>
<dbReference type="SUPFAM" id="SSF53335">
    <property type="entry name" value="S-adenosyl-L-methionine-dependent methyltransferases"/>
    <property type="match status" value="1"/>
</dbReference>
<dbReference type="Gene3D" id="3.40.50.150">
    <property type="entry name" value="Vaccinia Virus protein VP39"/>
    <property type="match status" value="1"/>
</dbReference>
<sequence length="249" mass="28292">MELNWYEDFFQGVALDLWRRAISADQTKAEAAFLAKALKAKRNGKLLDVPCGNGRHSLELAKRGFRMTGLDISEEFIQEAQNLSKAQGVLIEWVLGDMCQIQRISEFDGAFCLGNSFGYFDYQDMLAFLRRLARALKPGARFVFDSHMAAESILPNLREREWFQVDDILLAMENSYRVELGCVETQYTFVKSGKVENRTSLHWVYTLAEIRRMLENAGFSILETHGGIDGRPFAFGSPLLVVTAQKESQ</sequence>
<dbReference type="RefSeq" id="WP_011700358.1">
    <property type="nucleotide sequence ID" value="NC_008554.1"/>
</dbReference>
<evidence type="ECO:0000256" key="1">
    <source>
        <dbReference type="ARBA" id="ARBA00022603"/>
    </source>
</evidence>
<dbReference type="GO" id="GO:0008168">
    <property type="term" value="F:methyltransferase activity"/>
    <property type="evidence" value="ECO:0007669"/>
    <property type="project" value="UniProtKB-KW"/>
</dbReference>
<keyword evidence="6" id="KW-1185">Reference proteome</keyword>
<dbReference type="Gene3D" id="2.20.25.110">
    <property type="entry name" value="S-adenosyl-L-methionine-dependent methyltransferases"/>
    <property type="match status" value="1"/>
</dbReference>
<gene>
    <name evidence="5" type="ordered locus">Sfum_3563</name>
</gene>
<dbReference type="HOGENOM" id="CLU_069129_1_0_7"/>
<name>A0LP81_SYNFM</name>
<dbReference type="PANTHER" id="PTHR43464:SF19">
    <property type="entry name" value="UBIQUINONE BIOSYNTHESIS O-METHYLTRANSFERASE, MITOCHONDRIAL"/>
    <property type="match status" value="1"/>
</dbReference>
<evidence type="ECO:0000259" key="4">
    <source>
        <dbReference type="Pfam" id="PF13649"/>
    </source>
</evidence>
<dbReference type="EMBL" id="CP000478">
    <property type="protein sequence ID" value="ABK19233.1"/>
    <property type="molecule type" value="Genomic_DNA"/>
</dbReference>
<dbReference type="Proteomes" id="UP000001784">
    <property type="component" value="Chromosome"/>
</dbReference>
<dbReference type="GO" id="GO:0032259">
    <property type="term" value="P:methylation"/>
    <property type="evidence" value="ECO:0007669"/>
    <property type="project" value="UniProtKB-KW"/>
</dbReference>
<reference evidence="5 6" key="1">
    <citation type="submission" date="2006-10" db="EMBL/GenBank/DDBJ databases">
        <title>Complete sequence of Syntrophobacter fumaroxidans MPOB.</title>
        <authorList>
            <consortium name="US DOE Joint Genome Institute"/>
            <person name="Copeland A."/>
            <person name="Lucas S."/>
            <person name="Lapidus A."/>
            <person name="Barry K."/>
            <person name="Detter J.C."/>
            <person name="Glavina del Rio T."/>
            <person name="Hammon N."/>
            <person name="Israni S."/>
            <person name="Pitluck S."/>
            <person name="Goltsman E.G."/>
            <person name="Martinez M."/>
            <person name="Schmutz J."/>
            <person name="Larimer F."/>
            <person name="Land M."/>
            <person name="Hauser L."/>
            <person name="Kyrpides N."/>
            <person name="Kim E."/>
            <person name="Boone D.R."/>
            <person name="Brockman F."/>
            <person name="Culley D."/>
            <person name="Ferry J."/>
            <person name="Gunsalus R."/>
            <person name="McInerney M.J."/>
            <person name="Morrison M."/>
            <person name="Plugge C."/>
            <person name="Rohlin L."/>
            <person name="Scholten J."/>
            <person name="Sieber J."/>
            <person name="Stams A.J.M."/>
            <person name="Worm P."/>
            <person name="Henstra A.M."/>
            <person name="Richardson P."/>
        </authorList>
    </citation>
    <scope>NUCLEOTIDE SEQUENCE [LARGE SCALE GENOMIC DNA]</scope>
    <source>
        <strain evidence="6">DSM 10017 / MPOB</strain>
    </source>
</reference>
<organism evidence="5 6">
    <name type="scientific">Syntrophobacter fumaroxidans (strain DSM 10017 / MPOB)</name>
    <dbReference type="NCBI Taxonomy" id="335543"/>
    <lineage>
        <taxon>Bacteria</taxon>
        <taxon>Pseudomonadati</taxon>
        <taxon>Thermodesulfobacteriota</taxon>
        <taxon>Syntrophobacteria</taxon>
        <taxon>Syntrophobacterales</taxon>
        <taxon>Syntrophobacteraceae</taxon>
        <taxon>Syntrophobacter</taxon>
    </lineage>
</organism>
<accession>A0LP81</accession>
<dbReference type="PANTHER" id="PTHR43464">
    <property type="entry name" value="METHYLTRANSFERASE"/>
    <property type="match status" value="1"/>
</dbReference>
<feature type="domain" description="Methyltransferase" evidence="4">
    <location>
        <begin position="47"/>
        <end position="139"/>
    </location>
</feature>
<protein>
    <submittedName>
        <fullName evidence="5">Methyltransferase type 11</fullName>
    </submittedName>
</protein>
<keyword evidence="2 5" id="KW-0808">Transferase</keyword>
<dbReference type="InParanoid" id="A0LP81"/>
<evidence type="ECO:0000256" key="2">
    <source>
        <dbReference type="ARBA" id="ARBA00022679"/>
    </source>
</evidence>
<evidence type="ECO:0000256" key="3">
    <source>
        <dbReference type="ARBA" id="ARBA00022691"/>
    </source>
</evidence>
<evidence type="ECO:0000313" key="6">
    <source>
        <dbReference type="Proteomes" id="UP000001784"/>
    </source>
</evidence>
<dbReference type="AlphaFoldDB" id="A0LP81"/>
<dbReference type="KEGG" id="sfu:Sfum_3563"/>
<dbReference type="CDD" id="cd02440">
    <property type="entry name" value="AdoMet_MTases"/>
    <property type="match status" value="1"/>
</dbReference>
<keyword evidence="1 5" id="KW-0489">Methyltransferase</keyword>
<dbReference type="InterPro" id="IPR029063">
    <property type="entry name" value="SAM-dependent_MTases_sf"/>
</dbReference>
<dbReference type="eggNOG" id="COG2226">
    <property type="taxonomic scope" value="Bacteria"/>
</dbReference>
<dbReference type="Pfam" id="PF13649">
    <property type="entry name" value="Methyltransf_25"/>
    <property type="match status" value="1"/>
</dbReference>
<dbReference type="InterPro" id="IPR041698">
    <property type="entry name" value="Methyltransf_25"/>
</dbReference>
<keyword evidence="3" id="KW-0949">S-adenosyl-L-methionine</keyword>